<dbReference type="InterPro" id="IPR036161">
    <property type="entry name" value="RPB6/omega-like_sf"/>
</dbReference>
<evidence type="ECO:0000256" key="7">
    <source>
        <dbReference type="ARBA" id="ARBA00048552"/>
    </source>
</evidence>
<evidence type="ECO:0000256" key="4">
    <source>
        <dbReference type="ARBA" id="ARBA00022478"/>
    </source>
</evidence>
<evidence type="ECO:0000313" key="8">
    <source>
        <dbReference type="EMBL" id="HAV92268.1"/>
    </source>
</evidence>
<dbReference type="GO" id="GO:0003677">
    <property type="term" value="F:DNA binding"/>
    <property type="evidence" value="ECO:0007669"/>
    <property type="project" value="InterPro"/>
</dbReference>
<protein>
    <recommendedName>
        <fullName evidence="3">DNA-directed RNA polymerase subunit omega</fullName>
        <ecNumber evidence="2">2.7.7.6</ecNumber>
    </recommendedName>
    <alternativeName>
        <fullName evidence="6">Transcriptase subunit omega</fullName>
    </alternativeName>
</protein>
<comment type="catalytic activity">
    <reaction evidence="7">
        <text>RNA(n) + a ribonucleoside 5'-triphosphate = RNA(n+1) + diphosphate</text>
        <dbReference type="Rhea" id="RHEA:21248"/>
        <dbReference type="Rhea" id="RHEA-COMP:14527"/>
        <dbReference type="Rhea" id="RHEA-COMP:17342"/>
        <dbReference type="ChEBI" id="CHEBI:33019"/>
        <dbReference type="ChEBI" id="CHEBI:61557"/>
        <dbReference type="ChEBI" id="CHEBI:140395"/>
        <dbReference type="EC" id="2.7.7.6"/>
    </reaction>
</comment>
<sequence length="75" mass="8762">MNVYPIDEIYKKVKNKYLAVVLIAKRAKKYNQENYINFSSKGEEAPVNLAKNEPLKDAFSDFFDSDLDDRIKNNE</sequence>
<dbReference type="Gene3D" id="3.90.940.10">
    <property type="match status" value="1"/>
</dbReference>
<dbReference type="AlphaFoldDB" id="A0A350H9Q2"/>
<dbReference type="EMBL" id="DMZY01000111">
    <property type="protein sequence ID" value="HAV92268.1"/>
    <property type="molecule type" value="Genomic_DNA"/>
</dbReference>
<comment type="similarity">
    <text evidence="1">Belongs to the RNA polymerase subunit omega family.</text>
</comment>
<dbReference type="EC" id="2.7.7.6" evidence="2"/>
<keyword evidence="4" id="KW-0240">DNA-directed RNA polymerase</keyword>
<name>A0A350H9Q2_UNCW3</name>
<dbReference type="GO" id="GO:0000428">
    <property type="term" value="C:DNA-directed RNA polymerase complex"/>
    <property type="evidence" value="ECO:0007669"/>
    <property type="project" value="UniProtKB-KW"/>
</dbReference>
<reference evidence="8 9" key="1">
    <citation type="journal article" date="2018" name="Nat. Biotechnol.">
        <title>A standardized bacterial taxonomy based on genome phylogeny substantially revises the tree of life.</title>
        <authorList>
            <person name="Parks D.H."/>
            <person name="Chuvochina M."/>
            <person name="Waite D.W."/>
            <person name="Rinke C."/>
            <person name="Skarshewski A."/>
            <person name="Chaumeil P.A."/>
            <person name="Hugenholtz P."/>
        </authorList>
    </citation>
    <scope>NUCLEOTIDE SEQUENCE [LARGE SCALE GENOMIC DNA]</scope>
    <source>
        <strain evidence="8">UBA9956</strain>
    </source>
</reference>
<evidence type="ECO:0000313" key="9">
    <source>
        <dbReference type="Proteomes" id="UP000264062"/>
    </source>
</evidence>
<accession>A0A350H9Q2</accession>
<dbReference type="GO" id="GO:0003899">
    <property type="term" value="F:DNA-directed RNA polymerase activity"/>
    <property type="evidence" value="ECO:0007669"/>
    <property type="project" value="UniProtKB-EC"/>
</dbReference>
<keyword evidence="5" id="KW-0804">Transcription</keyword>
<dbReference type="GO" id="GO:0006351">
    <property type="term" value="P:DNA-templated transcription"/>
    <property type="evidence" value="ECO:0007669"/>
    <property type="project" value="InterPro"/>
</dbReference>
<dbReference type="InterPro" id="IPR006110">
    <property type="entry name" value="Pol_omega/Rpo6/RPB6"/>
</dbReference>
<dbReference type="Proteomes" id="UP000264062">
    <property type="component" value="Unassembled WGS sequence"/>
</dbReference>
<evidence type="ECO:0000256" key="1">
    <source>
        <dbReference type="ARBA" id="ARBA00006711"/>
    </source>
</evidence>
<evidence type="ECO:0000256" key="5">
    <source>
        <dbReference type="ARBA" id="ARBA00023163"/>
    </source>
</evidence>
<dbReference type="SUPFAM" id="SSF63562">
    <property type="entry name" value="RPB6/omega subunit-like"/>
    <property type="match status" value="1"/>
</dbReference>
<evidence type="ECO:0000256" key="6">
    <source>
        <dbReference type="ARBA" id="ARBA00029924"/>
    </source>
</evidence>
<proteinExistence type="inferred from homology"/>
<dbReference type="Pfam" id="PF01192">
    <property type="entry name" value="RNA_pol_Rpb6"/>
    <property type="match status" value="1"/>
</dbReference>
<evidence type="ECO:0000256" key="3">
    <source>
        <dbReference type="ARBA" id="ARBA00013725"/>
    </source>
</evidence>
<comment type="caution">
    <text evidence="8">The sequence shown here is derived from an EMBL/GenBank/DDBJ whole genome shotgun (WGS) entry which is preliminary data.</text>
</comment>
<evidence type="ECO:0000256" key="2">
    <source>
        <dbReference type="ARBA" id="ARBA00012418"/>
    </source>
</evidence>
<gene>
    <name evidence="8" type="ORF">DCW38_03710</name>
</gene>
<organism evidence="8 9">
    <name type="scientific">candidate division WOR-3 bacterium</name>
    <dbReference type="NCBI Taxonomy" id="2052148"/>
    <lineage>
        <taxon>Bacteria</taxon>
        <taxon>Bacteria division WOR-3</taxon>
    </lineage>
</organism>